<dbReference type="PROSITE" id="PS00783">
    <property type="entry name" value="RIBOSOMAL_L13"/>
    <property type="match status" value="1"/>
</dbReference>
<dbReference type="GO" id="GO:1990904">
    <property type="term" value="C:ribonucleoprotein complex"/>
    <property type="evidence" value="ECO:0007669"/>
    <property type="project" value="UniProtKB-KW"/>
</dbReference>
<comment type="subunit">
    <text evidence="4">Part of the 50S ribosomal subunit.</text>
</comment>
<keyword evidence="3 4" id="KW-0687">Ribonucleoprotein</keyword>
<dbReference type="AlphaFoldDB" id="A0A023HBD5"/>
<protein>
    <recommendedName>
        <fullName evidence="4">Large ribosomal subunit protein uL13c</fullName>
    </recommendedName>
</protein>
<evidence type="ECO:0000256" key="2">
    <source>
        <dbReference type="ARBA" id="ARBA00022980"/>
    </source>
</evidence>
<accession>A0A023HBD5</accession>
<geneLocation type="chloroplast" evidence="6"/>
<sequence length="143" mass="16167">MNKTYIPSSNYTEKKWYLIDGDNKTLGRVATEIATILIGKHKVDYHPAVDNGDYVIVTNAKNIQLTGNKEDEKIYFSHSGRPGGSKKETVKALRARLPERIIEKAVKGMLPKGPLGREMFRRLKVFSDSTHVHTAQNPQLFNL</sequence>
<dbReference type="Gene3D" id="3.90.1180.10">
    <property type="entry name" value="Ribosomal protein L13"/>
    <property type="match status" value="1"/>
</dbReference>
<evidence type="ECO:0000313" key="6">
    <source>
        <dbReference type="EMBL" id="AGH28924.1"/>
    </source>
</evidence>
<dbReference type="InterPro" id="IPR005822">
    <property type="entry name" value="Ribosomal_uL13"/>
</dbReference>
<dbReference type="Pfam" id="PF00572">
    <property type="entry name" value="Ribosomal_L13"/>
    <property type="match status" value="1"/>
</dbReference>
<dbReference type="CDD" id="cd00392">
    <property type="entry name" value="Ribosomal_L13"/>
    <property type="match status" value="1"/>
</dbReference>
<proteinExistence type="inferred from homology"/>
<dbReference type="GO" id="GO:0017148">
    <property type="term" value="P:negative regulation of translation"/>
    <property type="evidence" value="ECO:0007669"/>
    <property type="project" value="TreeGrafter"/>
</dbReference>
<keyword evidence="6" id="KW-0934">Plastid</keyword>
<gene>
    <name evidence="4 6" type="primary">rpl13</name>
</gene>
<dbReference type="InterPro" id="IPR036899">
    <property type="entry name" value="Ribosomal_uL13_sf"/>
</dbReference>
<dbReference type="InterPro" id="IPR023563">
    <property type="entry name" value="Ribosomal_uL13_CS"/>
</dbReference>
<keyword evidence="6" id="KW-0150">Chloroplast</keyword>
<evidence type="ECO:0000256" key="1">
    <source>
        <dbReference type="ARBA" id="ARBA00006227"/>
    </source>
</evidence>
<dbReference type="SUPFAM" id="SSF52161">
    <property type="entry name" value="Ribosomal protein L13"/>
    <property type="match status" value="1"/>
</dbReference>
<dbReference type="NCBIfam" id="TIGR01066">
    <property type="entry name" value="rplM_bact"/>
    <property type="match status" value="1"/>
</dbReference>
<dbReference type="InterPro" id="IPR005823">
    <property type="entry name" value="Ribosomal_uL13_bac-type"/>
</dbReference>
<evidence type="ECO:0000256" key="3">
    <source>
        <dbReference type="ARBA" id="ARBA00023274"/>
    </source>
</evidence>
<name>A0A023HBD5_9STRA</name>
<dbReference type="HAMAP" id="MF_01366">
    <property type="entry name" value="Ribosomal_uL13"/>
    <property type="match status" value="1"/>
</dbReference>
<dbReference type="PANTHER" id="PTHR11545:SF2">
    <property type="entry name" value="LARGE RIBOSOMAL SUBUNIT PROTEIN UL13M"/>
    <property type="match status" value="1"/>
</dbReference>
<organism evidence="6">
    <name type="scientific">Leptocylindrus danicus</name>
    <dbReference type="NCBI Taxonomy" id="163516"/>
    <lineage>
        <taxon>Eukaryota</taxon>
        <taxon>Sar</taxon>
        <taxon>Stramenopiles</taxon>
        <taxon>Ochrophyta</taxon>
        <taxon>Bacillariophyta</taxon>
        <taxon>Coscinodiscophyceae</taxon>
        <taxon>Chaetocerotophycidae</taxon>
        <taxon>Leptocylindrales</taxon>
        <taxon>Leptocylindraceae</taxon>
        <taxon>Leptocylindrus</taxon>
    </lineage>
</organism>
<dbReference type="GO" id="GO:0003729">
    <property type="term" value="F:mRNA binding"/>
    <property type="evidence" value="ECO:0007669"/>
    <property type="project" value="TreeGrafter"/>
</dbReference>
<comment type="similarity">
    <text evidence="1 4 5">Belongs to the universal ribosomal protein uL13 family.</text>
</comment>
<dbReference type="PIRSF" id="PIRSF002181">
    <property type="entry name" value="Ribosomal_L13"/>
    <property type="match status" value="1"/>
</dbReference>
<dbReference type="EMBL" id="KC509524">
    <property type="protein sequence ID" value="AGH28924.1"/>
    <property type="molecule type" value="Genomic_DNA"/>
</dbReference>
<dbReference type="GO" id="GO:0006412">
    <property type="term" value="P:translation"/>
    <property type="evidence" value="ECO:0007669"/>
    <property type="project" value="UniProtKB-UniRule"/>
</dbReference>
<dbReference type="GeneID" id="19740458"/>
<reference evidence="6" key="1">
    <citation type="journal article" date="2014" name="Genome Biol. Evol.">
        <title>Serial gene losses and foreign DNA underlie size and sequence variation in the plastid genomes of diatoms.</title>
        <authorList>
            <person name="Ruck E.C."/>
            <person name="Nakov T."/>
            <person name="Jansen R.K."/>
            <person name="Theriot E.C."/>
            <person name="Alverson A.J."/>
        </authorList>
    </citation>
    <scope>NUCLEOTIDE SEQUENCE</scope>
    <source>
        <strain evidence="6">Ccmp1856</strain>
    </source>
</reference>
<dbReference type="RefSeq" id="YP_009029393.1">
    <property type="nucleotide sequence ID" value="NC_024084.1"/>
</dbReference>
<evidence type="ECO:0000256" key="4">
    <source>
        <dbReference type="HAMAP-Rule" id="MF_01366"/>
    </source>
</evidence>
<dbReference type="GO" id="GO:0009507">
    <property type="term" value="C:chloroplast"/>
    <property type="evidence" value="ECO:0007669"/>
    <property type="project" value="UniProtKB-SubCell"/>
</dbReference>
<evidence type="ECO:0000256" key="5">
    <source>
        <dbReference type="RuleBase" id="RU003877"/>
    </source>
</evidence>
<comment type="subcellular location">
    <subcellularLocation>
        <location evidence="4">Plastid</location>
        <location evidence="4">Chloroplast</location>
    </subcellularLocation>
</comment>
<dbReference type="GO" id="GO:0003735">
    <property type="term" value="F:structural constituent of ribosome"/>
    <property type="evidence" value="ECO:0007669"/>
    <property type="project" value="InterPro"/>
</dbReference>
<keyword evidence="2 4" id="KW-0689">Ribosomal protein</keyword>
<dbReference type="GO" id="GO:0005840">
    <property type="term" value="C:ribosome"/>
    <property type="evidence" value="ECO:0007669"/>
    <property type="project" value="UniProtKB-KW"/>
</dbReference>
<dbReference type="PANTHER" id="PTHR11545">
    <property type="entry name" value="RIBOSOMAL PROTEIN L13"/>
    <property type="match status" value="1"/>
</dbReference>